<protein>
    <submittedName>
        <fullName evidence="3">Efflux transporter outer membrane subunit</fullName>
    </submittedName>
</protein>
<evidence type="ECO:0000313" key="4">
    <source>
        <dbReference type="Proteomes" id="UP001623232"/>
    </source>
</evidence>
<dbReference type="Pfam" id="PF02321">
    <property type="entry name" value="OEP"/>
    <property type="match status" value="2"/>
</dbReference>
<accession>A0ABZ2XZR0</accession>
<sequence length="514" mass="55888">MSGARQIGCVCQTGSCLLASITKQFDQKGLESPFPAIGASRVSREPGQLRLKRNRTYTAGVTDRRAILCGLLGLGVTGCTVGENFVKPTMKLSPSFGPGSSGPARKNDAKWWRGFDDPVINQIVDLGLEQNLDIRRIAGKIEQSRGALAAAGYPISGNARVVEAKADSGGAVAPFQTGALKAEATWKLDLFGYLKREREAAFAGLEAAYADLNVWRLLFVDEVVTAYIEMRYAQELIRVNLRVLESRKATLEVTQDLAKQGKATDLEIAQAHSLVLTTQASIPESRVLFVTMLNRIIALVGATEIPDRDNFDKRAPQPVAKSHFVTTGIPADLVRNRPDVVQAEQQLAQAVALVGVAEADLYPKLTLTGNINVNYSGEAFLPGAGFLRAALDVPIFDRPVRKARIETAKGLVKERQAIWEKEVVLAVEEVRNSIYALNQHQLAVKAAKKAVKASETVLDIARTRFADGSVSFLQVLDAERSFLNTEYAYALDIRNQAMDFVNLNVALGGSFETS</sequence>
<comment type="subcellular location">
    <subcellularLocation>
        <location evidence="2">Cell membrane</location>
        <topology evidence="2">Lipid-anchor</topology>
    </subcellularLocation>
</comment>
<dbReference type="InterPro" id="IPR003423">
    <property type="entry name" value="OMP_efflux"/>
</dbReference>
<proteinExistence type="inferred from homology"/>
<reference evidence="3 4" key="1">
    <citation type="submission" date="2023-04" db="EMBL/GenBank/DDBJ databases">
        <title>Complete genome sequence of Alisedimentitalea scapharcae.</title>
        <authorList>
            <person name="Rong J.-C."/>
            <person name="Yi M.-L."/>
            <person name="Zhao Q."/>
        </authorList>
    </citation>
    <scope>NUCLEOTIDE SEQUENCE [LARGE SCALE GENOMIC DNA]</scope>
    <source>
        <strain evidence="3 4">KCTC 42119</strain>
        <plasmid evidence="3 4">unnamed2</plasmid>
    </source>
</reference>
<dbReference type="NCBIfam" id="TIGR01845">
    <property type="entry name" value="outer_NodT"/>
    <property type="match status" value="1"/>
</dbReference>
<dbReference type="EMBL" id="CP123586">
    <property type="protein sequence ID" value="WZK91467.1"/>
    <property type="molecule type" value="Genomic_DNA"/>
</dbReference>
<dbReference type="Proteomes" id="UP001623232">
    <property type="component" value="Plasmid unnamed2"/>
</dbReference>
<name>A0ABZ2XZR0_9RHOB</name>
<organism evidence="3 4">
    <name type="scientific">Aliisedimentitalea scapharcae</name>
    <dbReference type="NCBI Taxonomy" id="1524259"/>
    <lineage>
        <taxon>Bacteria</taxon>
        <taxon>Pseudomonadati</taxon>
        <taxon>Pseudomonadota</taxon>
        <taxon>Alphaproteobacteria</taxon>
        <taxon>Rhodobacterales</taxon>
        <taxon>Roseobacteraceae</taxon>
        <taxon>Aliisedimentitalea</taxon>
    </lineage>
</organism>
<keyword evidence="2" id="KW-0472">Membrane</keyword>
<keyword evidence="2" id="KW-0564">Palmitate</keyword>
<dbReference type="SUPFAM" id="SSF56954">
    <property type="entry name" value="Outer membrane efflux proteins (OEP)"/>
    <property type="match status" value="1"/>
</dbReference>
<comment type="similarity">
    <text evidence="1 2">Belongs to the outer membrane factor (OMF) (TC 1.B.17) family.</text>
</comment>
<keyword evidence="2" id="KW-0812">Transmembrane</keyword>
<keyword evidence="2" id="KW-1134">Transmembrane beta strand</keyword>
<geneLocation type="plasmid" evidence="3 4">
    <name>unnamed2</name>
</geneLocation>
<dbReference type="PANTHER" id="PTHR30203:SF30">
    <property type="entry name" value="OUTER MEMBRANE PROTEIN-RELATED"/>
    <property type="match status" value="1"/>
</dbReference>
<keyword evidence="2" id="KW-0449">Lipoprotein</keyword>
<keyword evidence="3" id="KW-0614">Plasmid</keyword>
<keyword evidence="4" id="KW-1185">Reference proteome</keyword>
<dbReference type="Gene3D" id="2.20.200.10">
    <property type="entry name" value="Outer membrane efflux proteins (OEP)"/>
    <property type="match status" value="1"/>
</dbReference>
<dbReference type="PANTHER" id="PTHR30203">
    <property type="entry name" value="OUTER MEMBRANE CATION EFFLUX PROTEIN"/>
    <property type="match status" value="1"/>
</dbReference>
<evidence type="ECO:0000313" key="3">
    <source>
        <dbReference type="EMBL" id="WZK91467.1"/>
    </source>
</evidence>
<dbReference type="Gene3D" id="1.20.1600.10">
    <property type="entry name" value="Outer membrane efflux proteins (OEP)"/>
    <property type="match status" value="1"/>
</dbReference>
<evidence type="ECO:0000256" key="1">
    <source>
        <dbReference type="ARBA" id="ARBA00007613"/>
    </source>
</evidence>
<dbReference type="InterPro" id="IPR010131">
    <property type="entry name" value="MdtP/NodT-like"/>
</dbReference>
<dbReference type="RefSeq" id="WP_343211575.1">
    <property type="nucleotide sequence ID" value="NZ_CP123586.1"/>
</dbReference>
<gene>
    <name evidence="3" type="ORF">QEZ52_22385</name>
</gene>
<evidence type="ECO:0000256" key="2">
    <source>
        <dbReference type="RuleBase" id="RU362097"/>
    </source>
</evidence>